<feature type="compositionally biased region" description="Low complexity" evidence="1">
    <location>
        <begin position="108"/>
        <end position="126"/>
    </location>
</feature>
<dbReference type="AlphaFoldDB" id="A0A6V7PA47"/>
<sequence length="231" mass="24069">MERECSSSSEAPETATAAAEEGGGAAAAAAGRGREGEAVQRGADAEVGEVGGGDSGAEQAVADMAGVVLDPDRRRPRLRHRRLLPPRPLRPPQLPDELAVEQAAEQDSSSNNNNNNNNLRQQSSSSADGPPLSAASIRKKATEVGARVDALQTAATHQPPPPAKTAADCPSPPPPPARRPADGADSEESGSQSGAEPGKLRRRLRSRPPTAFYEERKGKGGGWPNLMRVWG</sequence>
<proteinExistence type="predicted"/>
<gene>
    <name evidence="2" type="ORF">CB5_LOCUS10906</name>
</gene>
<organism evidence="2">
    <name type="scientific">Ananas comosus var. bracteatus</name>
    <name type="common">red pineapple</name>
    <dbReference type="NCBI Taxonomy" id="296719"/>
    <lineage>
        <taxon>Eukaryota</taxon>
        <taxon>Viridiplantae</taxon>
        <taxon>Streptophyta</taxon>
        <taxon>Embryophyta</taxon>
        <taxon>Tracheophyta</taxon>
        <taxon>Spermatophyta</taxon>
        <taxon>Magnoliopsida</taxon>
        <taxon>Liliopsida</taxon>
        <taxon>Poales</taxon>
        <taxon>Bromeliaceae</taxon>
        <taxon>Bromelioideae</taxon>
        <taxon>Ananas</taxon>
    </lineage>
</organism>
<feature type="region of interest" description="Disordered" evidence="1">
    <location>
        <begin position="1"/>
        <end position="231"/>
    </location>
</feature>
<feature type="compositionally biased region" description="Pro residues" evidence="1">
    <location>
        <begin position="85"/>
        <end position="94"/>
    </location>
</feature>
<protein>
    <submittedName>
        <fullName evidence="2">Uncharacterized protein</fullName>
    </submittedName>
</protein>
<accession>A0A6V7PA47</accession>
<reference evidence="2" key="1">
    <citation type="submission" date="2020-07" db="EMBL/GenBank/DDBJ databases">
        <authorList>
            <person name="Lin J."/>
        </authorList>
    </citation>
    <scope>NUCLEOTIDE SEQUENCE</scope>
</reference>
<dbReference type="EMBL" id="LR862146">
    <property type="protein sequence ID" value="CAD1827695.1"/>
    <property type="molecule type" value="Genomic_DNA"/>
</dbReference>
<name>A0A6V7PA47_ANACO</name>
<evidence type="ECO:0000313" key="2">
    <source>
        <dbReference type="EMBL" id="CAD1827695.1"/>
    </source>
</evidence>
<evidence type="ECO:0000256" key="1">
    <source>
        <dbReference type="SAM" id="MobiDB-lite"/>
    </source>
</evidence>
<feature type="compositionally biased region" description="Low complexity" evidence="1">
    <location>
        <begin position="10"/>
        <end position="31"/>
    </location>
</feature>
<feature type="compositionally biased region" description="Basic residues" evidence="1">
    <location>
        <begin position="74"/>
        <end position="84"/>
    </location>
</feature>